<dbReference type="AlphaFoldDB" id="A0A699K645"/>
<dbReference type="Gene3D" id="3.10.10.10">
    <property type="entry name" value="HIV Type 1 Reverse Transcriptase, subunit A, domain 1"/>
    <property type="match status" value="1"/>
</dbReference>
<name>A0A699K645_TANCI</name>
<sequence>LPPARPVEFPIDLIPGVAPVAQAPYRLAPSDMKELSEQLQEFSDKGFIRPSSSPWETPVLFVKKKDDSFSIFIDYRESNKLTGYAQGLTLKRGCTIRLWKNPLKSWNERSNDRSKAGYHWLRFAGTLGKALSSPGNRGKLNPRYVGPFKVLAKVGKVAYKLELPQELSIVHHTFHVSNLKKCYSDEPLVMPLEGVHIDDTLQFVEEPVEIMEQEVKRLKRSRIPLVKVRWDSRRGPEFTWERGDSFKKKYPHPFTNRTSSSTTRS</sequence>
<reference evidence="3" key="1">
    <citation type="journal article" date="2019" name="Sci. Rep.">
        <title>Draft genome of Tanacetum cinerariifolium, the natural source of mosquito coil.</title>
        <authorList>
            <person name="Yamashiro T."/>
            <person name="Shiraishi A."/>
            <person name="Satake H."/>
            <person name="Nakayama K."/>
        </authorList>
    </citation>
    <scope>NUCLEOTIDE SEQUENCE</scope>
</reference>
<protein>
    <submittedName>
        <fullName evidence="3">Putative reverse transcriptase domain-containing protein</fullName>
    </submittedName>
</protein>
<keyword evidence="3" id="KW-0548">Nucleotidyltransferase</keyword>
<dbReference type="GO" id="GO:0003964">
    <property type="term" value="F:RNA-directed DNA polymerase activity"/>
    <property type="evidence" value="ECO:0007669"/>
    <property type="project" value="UniProtKB-KW"/>
</dbReference>
<organism evidence="3">
    <name type="scientific">Tanacetum cinerariifolium</name>
    <name type="common">Dalmatian daisy</name>
    <name type="synonym">Chrysanthemum cinerariifolium</name>
    <dbReference type="NCBI Taxonomy" id="118510"/>
    <lineage>
        <taxon>Eukaryota</taxon>
        <taxon>Viridiplantae</taxon>
        <taxon>Streptophyta</taxon>
        <taxon>Embryophyta</taxon>
        <taxon>Tracheophyta</taxon>
        <taxon>Spermatophyta</taxon>
        <taxon>Magnoliopsida</taxon>
        <taxon>eudicotyledons</taxon>
        <taxon>Gunneridae</taxon>
        <taxon>Pentapetalae</taxon>
        <taxon>asterids</taxon>
        <taxon>campanulids</taxon>
        <taxon>Asterales</taxon>
        <taxon>Asteraceae</taxon>
        <taxon>Asteroideae</taxon>
        <taxon>Anthemideae</taxon>
        <taxon>Anthemidinae</taxon>
        <taxon>Tanacetum</taxon>
    </lineage>
</organism>
<proteinExistence type="predicted"/>
<evidence type="ECO:0000256" key="1">
    <source>
        <dbReference type="SAM" id="MobiDB-lite"/>
    </source>
</evidence>
<feature type="domain" description="Tf2-1-like SH3-like" evidence="2">
    <location>
        <begin position="134"/>
        <end position="182"/>
    </location>
</feature>
<feature type="region of interest" description="Disordered" evidence="1">
    <location>
        <begin position="243"/>
        <end position="265"/>
    </location>
</feature>
<evidence type="ECO:0000259" key="2">
    <source>
        <dbReference type="Pfam" id="PF24626"/>
    </source>
</evidence>
<dbReference type="EMBL" id="BKCJ010475600">
    <property type="protein sequence ID" value="GFA72260.1"/>
    <property type="molecule type" value="Genomic_DNA"/>
</dbReference>
<evidence type="ECO:0000313" key="3">
    <source>
        <dbReference type="EMBL" id="GFA72260.1"/>
    </source>
</evidence>
<dbReference type="InterPro" id="IPR056924">
    <property type="entry name" value="SH3_Tf2-1"/>
</dbReference>
<dbReference type="InterPro" id="IPR043502">
    <property type="entry name" value="DNA/RNA_pol_sf"/>
</dbReference>
<dbReference type="PANTHER" id="PTHR46148">
    <property type="entry name" value="CHROMO DOMAIN-CONTAINING PROTEIN"/>
    <property type="match status" value="1"/>
</dbReference>
<feature type="compositionally biased region" description="Low complexity" evidence="1">
    <location>
        <begin position="255"/>
        <end position="265"/>
    </location>
</feature>
<comment type="caution">
    <text evidence="3">The sequence shown here is derived from an EMBL/GenBank/DDBJ whole genome shotgun (WGS) entry which is preliminary data.</text>
</comment>
<feature type="non-terminal residue" evidence="3">
    <location>
        <position position="1"/>
    </location>
</feature>
<accession>A0A699K645</accession>
<dbReference type="Pfam" id="PF24626">
    <property type="entry name" value="SH3_Tf2-1"/>
    <property type="match status" value="1"/>
</dbReference>
<dbReference type="SUPFAM" id="SSF56672">
    <property type="entry name" value="DNA/RNA polymerases"/>
    <property type="match status" value="1"/>
</dbReference>
<keyword evidence="3" id="KW-0808">Transferase</keyword>
<gene>
    <name evidence="3" type="ORF">Tci_644232</name>
</gene>
<keyword evidence="3" id="KW-0695">RNA-directed DNA polymerase</keyword>
<dbReference type="PANTHER" id="PTHR46148:SF59">
    <property type="entry name" value="NUCLEOTIDYLTRANSFERASE, RIBONUCLEASE H"/>
    <property type="match status" value="1"/>
</dbReference>